<evidence type="ECO:0000256" key="4">
    <source>
        <dbReference type="ARBA" id="ARBA00022989"/>
    </source>
</evidence>
<evidence type="ECO:0000256" key="5">
    <source>
        <dbReference type="ARBA" id="ARBA00023136"/>
    </source>
</evidence>
<evidence type="ECO:0000256" key="7">
    <source>
        <dbReference type="SAM" id="Phobius"/>
    </source>
</evidence>
<dbReference type="CDD" id="cd14474">
    <property type="entry name" value="SPX_YDR089W"/>
    <property type="match status" value="1"/>
</dbReference>
<dbReference type="GO" id="GO:0042144">
    <property type="term" value="P:vacuole fusion, non-autophagic"/>
    <property type="evidence" value="ECO:0007669"/>
    <property type="project" value="TreeGrafter"/>
</dbReference>
<feature type="compositionally biased region" description="Low complexity" evidence="6">
    <location>
        <begin position="311"/>
        <end position="321"/>
    </location>
</feature>
<feature type="region of interest" description="Disordered" evidence="6">
    <location>
        <begin position="606"/>
        <end position="684"/>
    </location>
</feature>
<feature type="region of interest" description="Disordered" evidence="6">
    <location>
        <begin position="202"/>
        <end position="245"/>
    </location>
</feature>
<accession>A0A1W5DBT3</accession>
<dbReference type="GO" id="GO:0033254">
    <property type="term" value="C:vacuolar transporter chaperone complex"/>
    <property type="evidence" value="ECO:0007669"/>
    <property type="project" value="TreeGrafter"/>
</dbReference>
<feature type="domain" description="SPX" evidence="8">
    <location>
        <begin position="1"/>
        <end position="165"/>
    </location>
</feature>
<name>A0A1W5DBT3_9LECA</name>
<evidence type="ECO:0000256" key="3">
    <source>
        <dbReference type="ARBA" id="ARBA00022692"/>
    </source>
</evidence>
<dbReference type="Gene3D" id="3.20.100.30">
    <property type="entry name" value="VTC, catalytic tunnel domain"/>
    <property type="match status" value="1"/>
</dbReference>
<keyword evidence="4 7" id="KW-1133">Transmembrane helix</keyword>
<dbReference type="EMBL" id="FWEW01003740">
    <property type="protein sequence ID" value="SLM40597.1"/>
    <property type="molecule type" value="Genomic_DNA"/>
</dbReference>
<evidence type="ECO:0000259" key="8">
    <source>
        <dbReference type="PROSITE" id="PS51382"/>
    </source>
</evidence>
<keyword evidence="10" id="KW-1185">Reference proteome</keyword>
<dbReference type="AlphaFoldDB" id="A0A1W5DBT3"/>
<comment type="subcellular location">
    <subcellularLocation>
        <location evidence="1">Vacuole membrane</location>
        <topology evidence="1">Multi-pass membrane protein</topology>
    </subcellularLocation>
</comment>
<feature type="transmembrane region" description="Helical" evidence="7">
    <location>
        <begin position="823"/>
        <end position="846"/>
    </location>
</feature>
<dbReference type="GO" id="GO:0007034">
    <property type="term" value="P:vacuolar transport"/>
    <property type="evidence" value="ECO:0007669"/>
    <property type="project" value="TreeGrafter"/>
</dbReference>
<evidence type="ECO:0000256" key="6">
    <source>
        <dbReference type="SAM" id="MobiDB-lite"/>
    </source>
</evidence>
<dbReference type="GO" id="GO:0016237">
    <property type="term" value="P:microautophagy"/>
    <property type="evidence" value="ECO:0007669"/>
    <property type="project" value="TreeGrafter"/>
</dbReference>
<feature type="region of interest" description="Disordered" evidence="6">
    <location>
        <begin position="305"/>
        <end position="328"/>
    </location>
</feature>
<keyword evidence="5 7" id="KW-0472">Membrane</keyword>
<dbReference type="GO" id="GO:0000329">
    <property type="term" value="C:fungal-type vacuole membrane"/>
    <property type="evidence" value="ECO:0007669"/>
    <property type="project" value="TreeGrafter"/>
</dbReference>
<dbReference type="PANTHER" id="PTHR46140">
    <property type="entry name" value="VACUOLAR TRANSPORTER CHAPERONE 1-RELATED"/>
    <property type="match status" value="1"/>
</dbReference>
<protein>
    <submittedName>
        <fullName evidence="9">VTC domain</fullName>
    </submittedName>
</protein>
<feature type="compositionally biased region" description="Basic residues" evidence="6">
    <location>
        <begin position="663"/>
        <end position="680"/>
    </location>
</feature>
<dbReference type="InterPro" id="IPR042267">
    <property type="entry name" value="VTC_sf"/>
</dbReference>
<keyword evidence="2" id="KW-0926">Vacuole</keyword>
<dbReference type="InterPro" id="IPR051572">
    <property type="entry name" value="VTC_Complex_Subunit"/>
</dbReference>
<dbReference type="PROSITE" id="PS51382">
    <property type="entry name" value="SPX"/>
    <property type="match status" value="1"/>
</dbReference>
<dbReference type="Pfam" id="PF09359">
    <property type="entry name" value="VTC"/>
    <property type="match status" value="1"/>
</dbReference>
<feature type="compositionally biased region" description="Low complexity" evidence="6">
    <location>
        <begin position="616"/>
        <end position="629"/>
    </location>
</feature>
<evidence type="ECO:0000313" key="9">
    <source>
        <dbReference type="EMBL" id="SLM40597.1"/>
    </source>
</evidence>
<dbReference type="InterPro" id="IPR018966">
    <property type="entry name" value="VTC_domain"/>
</dbReference>
<dbReference type="PANTHER" id="PTHR46140:SF1">
    <property type="entry name" value="VACUOLAR TRANSPORTER CHAPERONE COMPLEX SUBUNIT 4-RELATED"/>
    <property type="match status" value="1"/>
</dbReference>
<dbReference type="InterPro" id="IPR004331">
    <property type="entry name" value="SPX_dom"/>
</dbReference>
<feature type="compositionally biased region" description="Polar residues" evidence="6">
    <location>
        <begin position="219"/>
        <end position="234"/>
    </location>
</feature>
<organism evidence="9 10">
    <name type="scientific">Lasallia pustulata</name>
    <dbReference type="NCBI Taxonomy" id="136370"/>
    <lineage>
        <taxon>Eukaryota</taxon>
        <taxon>Fungi</taxon>
        <taxon>Dikarya</taxon>
        <taxon>Ascomycota</taxon>
        <taxon>Pezizomycotina</taxon>
        <taxon>Lecanoromycetes</taxon>
        <taxon>OSLEUM clade</taxon>
        <taxon>Umbilicariomycetidae</taxon>
        <taxon>Umbilicariales</taxon>
        <taxon>Umbilicariaceae</taxon>
        <taxon>Lasallia</taxon>
    </lineage>
</organism>
<dbReference type="GO" id="GO:0006799">
    <property type="term" value="P:polyphosphate biosynthetic process"/>
    <property type="evidence" value="ECO:0007669"/>
    <property type="project" value="UniProtKB-ARBA"/>
</dbReference>
<feature type="compositionally biased region" description="Low complexity" evidence="6">
    <location>
        <begin position="769"/>
        <end position="789"/>
    </location>
</feature>
<evidence type="ECO:0000313" key="10">
    <source>
        <dbReference type="Proteomes" id="UP000192927"/>
    </source>
</evidence>
<sequence>MKYGDTLHQRSIPEWGTYNVDYNDIKHLIKVRTTRGQAEAVSIPGHGHESKALRDFEEELYAELHEQHQRIDLFVQSKSGEIARRLTHLHKQIAQLKQRNLPTDRTRISVRRLEKFSKAEEDALKAGEDLQSLARFVGAQRLAFQKLLKKYRRWTGSSTLGTRFQQDVLSRPSTFSTKDFEPLLTQWTDVLAAVRAPFAAGATWTTEPTERTERRGNQLEGSNTAQAVASNGAITSRGGPSEDVGRSITSAAQIHAISETGSDVDFDTALAVLPLGRAAGRAAYWVHPDNLVELHVLLLQYMSPRRTGNPSTSESNQSSSKSSRKGLMDGRGNGFISISEEETFVIICDDLRRFAERRSNATVSESENAPGATSEAAAASIRYTSKSEAVVVVGTSSDAISKKTARGTRQSVQKVKLKRRFLPLLFVPGKQSNDTSGKPASVSETDETGDEIPKSTHAFERVRRWLSHHEDVKPLISLRSRRTRFVGLRNSETNGVWGTLDHNVSMKKAPFDQVKDAGSSGDLLETSKDESERFPHAILEVRWEGEAYASLARALDESHLTERARGFSLETHAVAKLYKPEGMPPPFWLAALDHDIRKVPSPAKLARSLNSKLSRDSPSTRPTSTSATSQADGPTSSGFSAILHESSTTSLEDTFESPPLSSFKKKRRARKQHPLRKPMGTHRPSQFQRYWNEFDDGDEAPEEEPYTLFVDPNESSAFPGAAALSHLATVITSHAQHQTEKIRSWFHPQSTTPLTSDRAPLIPSTSSYFSPRPKSQPSSPDSDFSVSPPRLATTHRQYSTFAPKSDSGPRYYTRPHALARDRLLATCALFSFLTALLLLGIALVLASTGRRKDGLAVDAGVVAVLWGCEHSSSAVITPGKEFRTHGTDTF</sequence>
<proteinExistence type="predicted"/>
<feature type="compositionally biased region" description="Basic and acidic residues" evidence="6">
    <location>
        <begin position="208"/>
        <end position="217"/>
    </location>
</feature>
<reference evidence="10" key="1">
    <citation type="submission" date="2017-03" db="EMBL/GenBank/DDBJ databases">
        <authorList>
            <person name="Sharma R."/>
            <person name="Thines M."/>
        </authorList>
    </citation>
    <scope>NUCLEOTIDE SEQUENCE [LARGE SCALE GENOMIC DNA]</scope>
</reference>
<keyword evidence="3 7" id="KW-0812">Transmembrane</keyword>
<feature type="region of interest" description="Disordered" evidence="6">
    <location>
        <begin position="428"/>
        <end position="451"/>
    </location>
</feature>
<feature type="region of interest" description="Disordered" evidence="6">
    <location>
        <begin position="744"/>
        <end position="789"/>
    </location>
</feature>
<evidence type="ECO:0000256" key="2">
    <source>
        <dbReference type="ARBA" id="ARBA00022554"/>
    </source>
</evidence>
<feature type="compositionally biased region" description="Polar residues" evidence="6">
    <location>
        <begin position="630"/>
        <end position="652"/>
    </location>
</feature>
<evidence type="ECO:0000256" key="1">
    <source>
        <dbReference type="ARBA" id="ARBA00004128"/>
    </source>
</evidence>
<dbReference type="Proteomes" id="UP000192927">
    <property type="component" value="Unassembled WGS sequence"/>
</dbReference>